<protein>
    <submittedName>
        <fullName evidence="2">Uncharacterized protein</fullName>
    </submittedName>
</protein>
<feature type="compositionally biased region" description="Polar residues" evidence="1">
    <location>
        <begin position="188"/>
        <end position="197"/>
    </location>
</feature>
<gene>
    <name evidence="2" type="ORF">DFH08DRAFT_1088864</name>
</gene>
<dbReference type="AlphaFoldDB" id="A0AAD7EA53"/>
<reference evidence="2" key="1">
    <citation type="submission" date="2023-03" db="EMBL/GenBank/DDBJ databases">
        <title>Massive genome expansion in bonnet fungi (Mycena s.s.) driven by repeated elements and novel gene families across ecological guilds.</title>
        <authorList>
            <consortium name="Lawrence Berkeley National Laboratory"/>
            <person name="Harder C.B."/>
            <person name="Miyauchi S."/>
            <person name="Viragh M."/>
            <person name="Kuo A."/>
            <person name="Thoen E."/>
            <person name="Andreopoulos B."/>
            <person name="Lu D."/>
            <person name="Skrede I."/>
            <person name="Drula E."/>
            <person name="Henrissat B."/>
            <person name="Morin E."/>
            <person name="Kohler A."/>
            <person name="Barry K."/>
            <person name="LaButti K."/>
            <person name="Morin E."/>
            <person name="Salamov A."/>
            <person name="Lipzen A."/>
            <person name="Mereny Z."/>
            <person name="Hegedus B."/>
            <person name="Baldrian P."/>
            <person name="Stursova M."/>
            <person name="Weitz H."/>
            <person name="Taylor A."/>
            <person name="Grigoriev I.V."/>
            <person name="Nagy L.G."/>
            <person name="Martin F."/>
            <person name="Kauserud H."/>
        </authorList>
    </citation>
    <scope>NUCLEOTIDE SEQUENCE</scope>
    <source>
        <strain evidence="2">CBHHK002</strain>
    </source>
</reference>
<feature type="region of interest" description="Disordered" evidence="1">
    <location>
        <begin position="377"/>
        <end position="411"/>
    </location>
</feature>
<feature type="compositionally biased region" description="Polar residues" evidence="1">
    <location>
        <begin position="285"/>
        <end position="296"/>
    </location>
</feature>
<feature type="region of interest" description="Disordered" evidence="1">
    <location>
        <begin position="52"/>
        <end position="227"/>
    </location>
</feature>
<keyword evidence="3" id="KW-1185">Reference proteome</keyword>
<organism evidence="2 3">
    <name type="scientific">Mycena albidolilacea</name>
    <dbReference type="NCBI Taxonomy" id="1033008"/>
    <lineage>
        <taxon>Eukaryota</taxon>
        <taxon>Fungi</taxon>
        <taxon>Dikarya</taxon>
        <taxon>Basidiomycota</taxon>
        <taxon>Agaricomycotina</taxon>
        <taxon>Agaricomycetes</taxon>
        <taxon>Agaricomycetidae</taxon>
        <taxon>Agaricales</taxon>
        <taxon>Marasmiineae</taxon>
        <taxon>Mycenaceae</taxon>
        <taxon>Mycena</taxon>
    </lineage>
</organism>
<dbReference type="EMBL" id="JARIHO010000091">
    <property type="protein sequence ID" value="KAJ7306825.1"/>
    <property type="molecule type" value="Genomic_DNA"/>
</dbReference>
<feature type="region of interest" description="Disordered" evidence="1">
    <location>
        <begin position="1"/>
        <end position="39"/>
    </location>
</feature>
<feature type="compositionally biased region" description="Basic and acidic residues" evidence="1">
    <location>
        <begin position="460"/>
        <end position="470"/>
    </location>
</feature>
<evidence type="ECO:0000256" key="1">
    <source>
        <dbReference type="SAM" id="MobiDB-lite"/>
    </source>
</evidence>
<feature type="region of interest" description="Disordered" evidence="1">
    <location>
        <begin position="541"/>
        <end position="570"/>
    </location>
</feature>
<evidence type="ECO:0000313" key="2">
    <source>
        <dbReference type="EMBL" id="KAJ7306825.1"/>
    </source>
</evidence>
<sequence length="622" mass="67675">MSSQTGSRKQITYAHKRNRSKPMTVVSASSPLREIDDPDHYLSHAELSQRLLKRARRSSNPEPFSSKKLKPSGVTPAGSPSAQYETPHPSALTEEQIFKLNSSRGLPVHPDQFSPLPVSRRKISRTASRNLKENASRRSLKKGQLLDSPFNSRPSSAASSPQKSQPVRASPVSTEQSAQKLFKRTLSDTHYNPNIPQSASTTSSPTHAHSAVRTRRPSAPSPLRPGNWIPKETSFNFDFHSALANPFFLPSTTNDIDFNRPPSSLSFYGDSDSQFFDDVQGISTPPTQKRAYTQGSPIADDDDEFQQPDLTVMQDAMDIDMAGGDGMKALPARERSPWLSDSLISAPNSQEWNHPPQEGAYIRSSSQDVDMYDEVPGLELAPDFGDPAPRSRAAEEPASHENAPNAGDPGLKQMFDGLALGNLFPSFIASSHHISTATKNRFLNSRTRSLDSPAADDEEPARPKGRDRRGTIRASDFKNSVAPARRTRSGTVIGPPAPLQRARSLNGPESSSIGEVDEEEELGGWCADGWVVAAPPSPVVTRKRPAAKKKSNAGVHSPGDVDELDTLSKGAGSRLLPSPVLLFKKKDGGGSSKAPAVVAKDVMMEEDEEDELLLRPGFNVWE</sequence>
<feature type="region of interest" description="Disordered" evidence="1">
    <location>
        <begin position="285"/>
        <end position="304"/>
    </location>
</feature>
<accession>A0AAD7EA53</accession>
<feature type="compositionally biased region" description="Low complexity" evidence="1">
    <location>
        <begin position="198"/>
        <end position="209"/>
    </location>
</feature>
<feature type="compositionally biased region" description="Polar residues" evidence="1">
    <location>
        <begin position="1"/>
        <end position="10"/>
    </location>
</feature>
<comment type="caution">
    <text evidence="2">The sequence shown here is derived from an EMBL/GenBank/DDBJ whole genome shotgun (WGS) entry which is preliminary data.</text>
</comment>
<evidence type="ECO:0000313" key="3">
    <source>
        <dbReference type="Proteomes" id="UP001218218"/>
    </source>
</evidence>
<feature type="compositionally biased region" description="Low complexity" evidence="1">
    <location>
        <begin position="148"/>
        <end position="166"/>
    </location>
</feature>
<proteinExistence type="predicted"/>
<feature type="region of interest" description="Disordered" evidence="1">
    <location>
        <begin position="445"/>
        <end position="515"/>
    </location>
</feature>
<name>A0AAD7EA53_9AGAR</name>
<feature type="compositionally biased region" description="Basic residues" evidence="1">
    <location>
        <begin position="541"/>
        <end position="551"/>
    </location>
</feature>
<dbReference type="Proteomes" id="UP001218218">
    <property type="component" value="Unassembled WGS sequence"/>
</dbReference>